<dbReference type="InterPro" id="IPR032675">
    <property type="entry name" value="LRR_dom_sf"/>
</dbReference>
<proteinExistence type="predicted"/>
<dbReference type="AlphaFoldDB" id="A0AAV9ESQ3"/>
<keyword evidence="1" id="KW-0677">Repeat</keyword>
<dbReference type="Gene3D" id="3.80.10.10">
    <property type="entry name" value="Ribonuclease Inhibitor"/>
    <property type="match status" value="1"/>
</dbReference>
<protein>
    <recommendedName>
        <fullName evidence="2">Disease resistance R13L4/SHOC-2-like LRR domain-containing protein</fullName>
    </recommendedName>
</protein>
<dbReference type="EMBL" id="JAUJYO010000005">
    <property type="protein sequence ID" value="KAK1315813.1"/>
    <property type="molecule type" value="Genomic_DNA"/>
</dbReference>
<keyword evidence="4" id="KW-1185">Reference proteome</keyword>
<name>A0AAV9ESQ3_ACOCL</name>
<gene>
    <name evidence="3" type="ORF">QJS10_CPA05g02121</name>
</gene>
<dbReference type="SUPFAM" id="SSF52058">
    <property type="entry name" value="L domain-like"/>
    <property type="match status" value="1"/>
</dbReference>
<reference evidence="3" key="1">
    <citation type="journal article" date="2023" name="Nat. Commun.">
        <title>Diploid and tetraploid genomes of Acorus and the evolution of monocots.</title>
        <authorList>
            <person name="Ma L."/>
            <person name="Liu K.W."/>
            <person name="Li Z."/>
            <person name="Hsiao Y.Y."/>
            <person name="Qi Y."/>
            <person name="Fu T."/>
            <person name="Tang G.D."/>
            <person name="Zhang D."/>
            <person name="Sun W.H."/>
            <person name="Liu D.K."/>
            <person name="Li Y."/>
            <person name="Chen G.Z."/>
            <person name="Liu X.D."/>
            <person name="Liao X.Y."/>
            <person name="Jiang Y.T."/>
            <person name="Yu X."/>
            <person name="Hao Y."/>
            <person name="Huang J."/>
            <person name="Zhao X.W."/>
            <person name="Ke S."/>
            <person name="Chen Y.Y."/>
            <person name="Wu W.L."/>
            <person name="Hsu J.L."/>
            <person name="Lin Y.F."/>
            <person name="Huang M.D."/>
            <person name="Li C.Y."/>
            <person name="Huang L."/>
            <person name="Wang Z.W."/>
            <person name="Zhao X."/>
            <person name="Zhong W.Y."/>
            <person name="Peng D.H."/>
            <person name="Ahmad S."/>
            <person name="Lan S."/>
            <person name="Zhang J.S."/>
            <person name="Tsai W.C."/>
            <person name="Van de Peer Y."/>
            <person name="Liu Z.J."/>
        </authorList>
    </citation>
    <scope>NUCLEOTIDE SEQUENCE</scope>
    <source>
        <strain evidence="3">CP</strain>
    </source>
</reference>
<accession>A0AAV9ESQ3</accession>
<feature type="domain" description="Disease resistance R13L4/SHOC-2-like LRR" evidence="2">
    <location>
        <begin position="1"/>
        <end position="170"/>
    </location>
</feature>
<evidence type="ECO:0000259" key="2">
    <source>
        <dbReference type="Pfam" id="PF23598"/>
    </source>
</evidence>
<dbReference type="Pfam" id="PF23598">
    <property type="entry name" value="LRR_14"/>
    <property type="match status" value="1"/>
</dbReference>
<reference evidence="3" key="2">
    <citation type="submission" date="2023-06" db="EMBL/GenBank/DDBJ databases">
        <authorList>
            <person name="Ma L."/>
            <person name="Liu K.-W."/>
            <person name="Li Z."/>
            <person name="Hsiao Y.-Y."/>
            <person name="Qi Y."/>
            <person name="Fu T."/>
            <person name="Tang G."/>
            <person name="Zhang D."/>
            <person name="Sun W.-H."/>
            <person name="Liu D.-K."/>
            <person name="Li Y."/>
            <person name="Chen G.-Z."/>
            <person name="Liu X.-D."/>
            <person name="Liao X.-Y."/>
            <person name="Jiang Y.-T."/>
            <person name="Yu X."/>
            <person name="Hao Y."/>
            <person name="Huang J."/>
            <person name="Zhao X.-W."/>
            <person name="Ke S."/>
            <person name="Chen Y.-Y."/>
            <person name="Wu W.-L."/>
            <person name="Hsu J.-L."/>
            <person name="Lin Y.-F."/>
            <person name="Huang M.-D."/>
            <person name="Li C.-Y."/>
            <person name="Huang L."/>
            <person name="Wang Z.-W."/>
            <person name="Zhao X."/>
            <person name="Zhong W.-Y."/>
            <person name="Peng D.-H."/>
            <person name="Ahmad S."/>
            <person name="Lan S."/>
            <person name="Zhang J.-S."/>
            <person name="Tsai W.-C."/>
            <person name="Van De Peer Y."/>
            <person name="Liu Z.-J."/>
        </authorList>
    </citation>
    <scope>NUCLEOTIDE SEQUENCE</scope>
    <source>
        <strain evidence="3">CP</strain>
        <tissue evidence="3">Leaves</tissue>
    </source>
</reference>
<organism evidence="3 4">
    <name type="scientific">Acorus calamus</name>
    <name type="common">Sweet flag</name>
    <dbReference type="NCBI Taxonomy" id="4465"/>
    <lineage>
        <taxon>Eukaryota</taxon>
        <taxon>Viridiplantae</taxon>
        <taxon>Streptophyta</taxon>
        <taxon>Embryophyta</taxon>
        <taxon>Tracheophyta</taxon>
        <taxon>Spermatophyta</taxon>
        <taxon>Magnoliopsida</taxon>
        <taxon>Liliopsida</taxon>
        <taxon>Acoraceae</taxon>
        <taxon>Acorus</taxon>
    </lineage>
</organism>
<sequence length="171" mass="19261">MKKLRHLYLDGQCSTPQQIDGLPYIPNIQILNGIRAGDWIENILEKLTSLNRLKIKEVSLNHENALASALPQLQCLNYLALIGESTSFIPTKLPFHDLNHLFLLALHGRLEQLPDTTGFPTHLMKLTLHFSNLSQDPMPVLGQLQSLESLKLLEGSYTGKRMVCPPSRFPN</sequence>
<evidence type="ECO:0000256" key="1">
    <source>
        <dbReference type="ARBA" id="ARBA00022737"/>
    </source>
</evidence>
<dbReference type="InterPro" id="IPR055414">
    <property type="entry name" value="LRR_R13L4/SHOC2-like"/>
</dbReference>
<dbReference type="Proteomes" id="UP001180020">
    <property type="component" value="Unassembled WGS sequence"/>
</dbReference>
<evidence type="ECO:0000313" key="4">
    <source>
        <dbReference type="Proteomes" id="UP001180020"/>
    </source>
</evidence>
<evidence type="ECO:0000313" key="3">
    <source>
        <dbReference type="EMBL" id="KAK1315813.1"/>
    </source>
</evidence>
<comment type="caution">
    <text evidence="3">The sequence shown here is derived from an EMBL/GenBank/DDBJ whole genome shotgun (WGS) entry which is preliminary data.</text>
</comment>